<dbReference type="RefSeq" id="WP_048929843.1">
    <property type="nucleotide sequence ID" value="NZ_KQ235877.1"/>
</dbReference>
<proteinExistence type="predicted"/>
<evidence type="ECO:0000313" key="3">
    <source>
        <dbReference type="Proteomes" id="UP000037392"/>
    </source>
</evidence>
<dbReference type="AlphaFoldDB" id="A0A0J9C6Z3"/>
<name>A0A0J9C6Z3_9FIRM</name>
<protein>
    <recommendedName>
        <fullName evidence="1">Polysaccharide pyruvyl transferase domain-containing protein</fullName>
    </recommendedName>
</protein>
<reference evidence="2 3" key="1">
    <citation type="submission" date="2011-04" db="EMBL/GenBank/DDBJ databases">
        <title>The Genome Sequence of Clostridium citroniae WAL-19142.</title>
        <authorList>
            <consortium name="The Broad Institute Genome Sequencing Platform"/>
            <person name="Earl A."/>
            <person name="Ward D."/>
            <person name="Feldgarden M."/>
            <person name="Gevers D."/>
            <person name="Warren Y.A."/>
            <person name="Tyrrell K.L."/>
            <person name="Citron D.M."/>
            <person name="Goldstein E.J."/>
            <person name="Daigneault M."/>
            <person name="Allen-Vercoe E."/>
            <person name="Young S.K."/>
            <person name="Zeng Q."/>
            <person name="Gargeya S."/>
            <person name="Fitzgerald M."/>
            <person name="Haas B."/>
            <person name="Abouelleil A."/>
            <person name="Alvarado L."/>
            <person name="Arachchi H.M."/>
            <person name="Berlin A."/>
            <person name="Brown A."/>
            <person name="Chapman S.B."/>
            <person name="Chen Z."/>
            <person name="Dunbar C."/>
            <person name="Freedman E."/>
            <person name="Gearin G."/>
            <person name="Gellesch M."/>
            <person name="Goldberg J."/>
            <person name="Griggs A."/>
            <person name="Gujja S."/>
            <person name="Heilman E.R."/>
            <person name="Heiman D."/>
            <person name="Howarth C."/>
            <person name="Larson L."/>
            <person name="Lui A."/>
            <person name="MacDonald P.J."/>
            <person name="Mehta T."/>
            <person name="Montmayeur A."/>
            <person name="Murphy C."/>
            <person name="Neiman D."/>
            <person name="Pearson M."/>
            <person name="Priest M."/>
            <person name="Roberts A."/>
            <person name="Saif S."/>
            <person name="Shea T."/>
            <person name="Shenoy N."/>
            <person name="Sisk P."/>
            <person name="Stolte C."/>
            <person name="Sykes S."/>
            <person name="White J."/>
            <person name="Yandava C."/>
            <person name="Wortman J."/>
            <person name="Nusbaum C."/>
            <person name="Birren B."/>
        </authorList>
    </citation>
    <scope>NUCLEOTIDE SEQUENCE [LARGE SCALE GENOMIC DNA]</scope>
    <source>
        <strain evidence="2 3">WAL-19142</strain>
    </source>
</reference>
<dbReference type="Proteomes" id="UP000037392">
    <property type="component" value="Unassembled WGS sequence"/>
</dbReference>
<dbReference type="OrthoDB" id="430408at2"/>
<dbReference type="GeneID" id="93161836"/>
<dbReference type="EMBL" id="ADLK01000019">
    <property type="protein sequence ID" value="KMW20214.1"/>
    <property type="molecule type" value="Genomic_DNA"/>
</dbReference>
<organism evidence="2 3">
    <name type="scientific">[Clostridium] citroniae WAL-19142</name>
    <dbReference type="NCBI Taxonomy" id="742734"/>
    <lineage>
        <taxon>Bacteria</taxon>
        <taxon>Bacillati</taxon>
        <taxon>Bacillota</taxon>
        <taxon>Clostridia</taxon>
        <taxon>Lachnospirales</taxon>
        <taxon>Lachnospiraceae</taxon>
        <taxon>Enterocloster</taxon>
    </lineage>
</organism>
<gene>
    <name evidence="2" type="ORF">HMPREF9470_02229</name>
</gene>
<feature type="domain" description="Polysaccharide pyruvyl transferase" evidence="1">
    <location>
        <begin position="13"/>
        <end position="269"/>
    </location>
</feature>
<dbReference type="InterPro" id="IPR007345">
    <property type="entry name" value="Polysacch_pyruvyl_Trfase"/>
</dbReference>
<evidence type="ECO:0000259" key="1">
    <source>
        <dbReference type="Pfam" id="PF04230"/>
    </source>
</evidence>
<evidence type="ECO:0000313" key="2">
    <source>
        <dbReference type="EMBL" id="KMW20214.1"/>
    </source>
</evidence>
<sequence>MQINILTYYNAINVGAFLQAYCLRSFLSEIFTCDVYFVPQKEIKYFYKMYAPLLKSKNFKYIFNSIKRIRNSRRAQKKYFKISSKNNIDLLVVGSDELWNIENPIFSIQNFGLSIPAIKKISYAVSMGSTPLNSETVKIYKECLRDFNNISVRDENSRDIIYKSSNIKAPIHCDPIFLYDIPAVKPDHVWNKPYIMIYGGIIDNSLIDVIKKYADNKGYDIISVDIYNGWCKNFVPDSPFEFVGYIDNSELVITNMFHGTMLSIVRKKSFLTLLTKERENKMIYALKVFDCLNRALPINELNSSNKIENIVAIRINENELENRILSERQKAKDYFINNV</sequence>
<accession>A0A0J9C6Z3</accession>
<dbReference type="PATRIC" id="fig|742734.4.peg.2401"/>
<dbReference type="Pfam" id="PF04230">
    <property type="entry name" value="PS_pyruv_trans"/>
    <property type="match status" value="1"/>
</dbReference>
<comment type="caution">
    <text evidence="2">The sequence shown here is derived from an EMBL/GenBank/DDBJ whole genome shotgun (WGS) entry which is preliminary data.</text>
</comment>